<evidence type="ECO:0000256" key="5">
    <source>
        <dbReference type="ARBA" id="ARBA00023136"/>
    </source>
</evidence>
<proteinExistence type="inferred from homology"/>
<keyword evidence="8" id="KW-1185">Reference proteome</keyword>
<evidence type="ECO:0000256" key="1">
    <source>
        <dbReference type="ARBA" id="ARBA00004141"/>
    </source>
</evidence>
<comment type="caution">
    <text evidence="7">The sequence shown here is derived from an EMBL/GenBank/DDBJ whole genome shotgun (WGS) entry which is preliminary data.</text>
</comment>
<evidence type="ECO:0000256" key="3">
    <source>
        <dbReference type="ARBA" id="ARBA00022692"/>
    </source>
</evidence>
<evidence type="ECO:0008006" key="9">
    <source>
        <dbReference type="Google" id="ProtNLM"/>
    </source>
</evidence>
<keyword evidence="4 6" id="KW-1133">Transmembrane helix</keyword>
<feature type="transmembrane region" description="Helical" evidence="6">
    <location>
        <begin position="207"/>
        <end position="228"/>
    </location>
</feature>
<dbReference type="PANTHER" id="PTHR11266:SF80">
    <property type="entry name" value="PEROXISOMAL MEMBRANE PROTEIN 2"/>
    <property type="match status" value="1"/>
</dbReference>
<reference evidence="7" key="1">
    <citation type="journal article" date="2020" name="bioRxiv">
        <title>Hybrid origin of Populus tomentosa Carr. identified through genome sequencing and phylogenomic analysis.</title>
        <authorList>
            <person name="An X."/>
            <person name="Gao K."/>
            <person name="Chen Z."/>
            <person name="Li J."/>
            <person name="Yang X."/>
            <person name="Yang X."/>
            <person name="Zhou J."/>
            <person name="Guo T."/>
            <person name="Zhao T."/>
            <person name="Huang S."/>
            <person name="Miao D."/>
            <person name="Khan W.U."/>
            <person name="Rao P."/>
            <person name="Ye M."/>
            <person name="Lei B."/>
            <person name="Liao W."/>
            <person name="Wang J."/>
            <person name="Ji L."/>
            <person name="Li Y."/>
            <person name="Guo B."/>
            <person name="Mustafa N.S."/>
            <person name="Li S."/>
            <person name="Yun Q."/>
            <person name="Keller S.R."/>
            <person name="Mao J."/>
            <person name="Zhang R."/>
            <person name="Strauss S.H."/>
        </authorList>
    </citation>
    <scope>NUCLEOTIDE SEQUENCE</scope>
    <source>
        <strain evidence="7">GM15</strain>
        <tissue evidence="7">Leaf</tissue>
    </source>
</reference>
<name>A0A8X7ZHV3_POPTO</name>
<dbReference type="OrthoDB" id="430207at2759"/>
<feature type="transmembrane region" description="Helical" evidence="6">
    <location>
        <begin position="240"/>
        <end position="260"/>
    </location>
</feature>
<protein>
    <recommendedName>
        <fullName evidence="9">Peroxisomal membrane 22 kDa family protein</fullName>
    </recommendedName>
</protein>
<dbReference type="EMBL" id="JAAWWB010000012">
    <property type="protein sequence ID" value="KAG6769050.1"/>
    <property type="molecule type" value="Genomic_DNA"/>
</dbReference>
<comment type="subcellular location">
    <subcellularLocation>
        <location evidence="1">Membrane</location>
        <topology evidence="1">Multi-pass membrane protein</topology>
    </subcellularLocation>
</comment>
<keyword evidence="3 6" id="KW-0812">Transmembrane</keyword>
<evidence type="ECO:0000256" key="2">
    <source>
        <dbReference type="ARBA" id="ARBA00006824"/>
    </source>
</evidence>
<dbReference type="AlphaFoldDB" id="A0A8X7ZHV3"/>
<sequence length="334" mass="36785">MVQNPVCFTRKASLLYRFVGFSPKPTSHFSLRTQLSLNPAQITGFRACSSSSLFSNSSHGAVFKDMGGSKTGHRQLDFDQFRVLALSGGGSGGLGGSSGGGGGQGGGASGGSGSGGNRNWSFLSWYLNLLAKYPVLTKAVTSAILTLMGDLICQMCHGVFVNHIDCHSFDYIEWVVFALYSDQWMHHELKLLFVIDQAPSLDLKRTFVFTFLGLVLVGPTLHFWYLYLSKLVTLPGASGAFLRLLVDQFVFSPIFIGVFLSTLVTLEGRPSEVLPKLQQEWFSAVLANWQLWIPFQFLNFRFVPQPFQVLAANVIALVWNVILSFKAHKEVLPK</sequence>
<dbReference type="Pfam" id="PF04117">
    <property type="entry name" value="Mpv17_PMP22"/>
    <property type="match status" value="1"/>
</dbReference>
<organism evidence="7 8">
    <name type="scientific">Populus tomentosa</name>
    <name type="common">Chinese white poplar</name>
    <dbReference type="NCBI Taxonomy" id="118781"/>
    <lineage>
        <taxon>Eukaryota</taxon>
        <taxon>Viridiplantae</taxon>
        <taxon>Streptophyta</taxon>
        <taxon>Embryophyta</taxon>
        <taxon>Tracheophyta</taxon>
        <taxon>Spermatophyta</taxon>
        <taxon>Magnoliopsida</taxon>
        <taxon>eudicotyledons</taxon>
        <taxon>Gunneridae</taxon>
        <taxon>Pentapetalae</taxon>
        <taxon>rosids</taxon>
        <taxon>fabids</taxon>
        <taxon>Malpighiales</taxon>
        <taxon>Salicaceae</taxon>
        <taxon>Saliceae</taxon>
        <taxon>Populus</taxon>
    </lineage>
</organism>
<evidence type="ECO:0000256" key="4">
    <source>
        <dbReference type="ARBA" id="ARBA00022989"/>
    </source>
</evidence>
<gene>
    <name evidence="7" type="ORF">POTOM_024665</name>
</gene>
<dbReference type="GO" id="GO:0005737">
    <property type="term" value="C:cytoplasm"/>
    <property type="evidence" value="ECO:0007669"/>
    <property type="project" value="TreeGrafter"/>
</dbReference>
<dbReference type="Proteomes" id="UP000886885">
    <property type="component" value="Chromosome 6D"/>
</dbReference>
<dbReference type="GO" id="GO:0016020">
    <property type="term" value="C:membrane"/>
    <property type="evidence" value="ECO:0007669"/>
    <property type="project" value="UniProtKB-SubCell"/>
</dbReference>
<dbReference type="InterPro" id="IPR007248">
    <property type="entry name" value="Mpv17_PMP22"/>
</dbReference>
<evidence type="ECO:0000256" key="6">
    <source>
        <dbReference type="RuleBase" id="RU363053"/>
    </source>
</evidence>
<evidence type="ECO:0000313" key="8">
    <source>
        <dbReference type="Proteomes" id="UP000886885"/>
    </source>
</evidence>
<keyword evidence="5 6" id="KW-0472">Membrane</keyword>
<evidence type="ECO:0000313" key="7">
    <source>
        <dbReference type="EMBL" id="KAG6769050.1"/>
    </source>
</evidence>
<comment type="similarity">
    <text evidence="2 6">Belongs to the peroxisomal membrane protein PXMP2/4 family.</text>
</comment>
<accession>A0A8X7ZHV3</accession>
<dbReference type="PANTHER" id="PTHR11266">
    <property type="entry name" value="PEROXISOMAL MEMBRANE PROTEIN 2, PXMP2 MPV17"/>
    <property type="match status" value="1"/>
</dbReference>